<dbReference type="PANTHER" id="PTHR19957">
    <property type="entry name" value="SYNTAXIN"/>
    <property type="match status" value="1"/>
</dbReference>
<keyword evidence="3" id="KW-0813">Transport</keyword>
<dbReference type="OMA" id="QPFLMEQ"/>
<dbReference type="Pfam" id="PF14523">
    <property type="entry name" value="Syntaxin_2"/>
    <property type="match status" value="1"/>
</dbReference>
<dbReference type="GO" id="GO:0005484">
    <property type="term" value="F:SNAP receptor activity"/>
    <property type="evidence" value="ECO:0007669"/>
    <property type="project" value="InterPro"/>
</dbReference>
<proteinExistence type="inferred from homology"/>
<evidence type="ECO:0000256" key="2">
    <source>
        <dbReference type="ARBA" id="ARBA00009063"/>
    </source>
</evidence>
<evidence type="ECO:0000259" key="7">
    <source>
        <dbReference type="PROSITE" id="PS50192"/>
    </source>
</evidence>
<dbReference type="InterPro" id="IPR045242">
    <property type="entry name" value="Syntaxin"/>
</dbReference>
<dbReference type="PROSITE" id="PS00914">
    <property type="entry name" value="SYNTAXIN"/>
    <property type="match status" value="1"/>
</dbReference>
<dbReference type="SUPFAM" id="SSF47661">
    <property type="entry name" value="t-snare proteins"/>
    <property type="match status" value="1"/>
</dbReference>
<dbReference type="GO" id="GO:0006836">
    <property type="term" value="P:neurotransmitter transport"/>
    <property type="evidence" value="ECO:0007669"/>
    <property type="project" value="UniProtKB-KW"/>
</dbReference>
<dbReference type="InterPro" id="IPR000727">
    <property type="entry name" value="T_SNARE_dom"/>
</dbReference>
<keyword evidence="6" id="KW-0472">Membrane</keyword>
<dbReference type="Gene3D" id="1.20.5.110">
    <property type="match status" value="1"/>
</dbReference>
<evidence type="ECO:0000256" key="6">
    <source>
        <dbReference type="SAM" id="Phobius"/>
    </source>
</evidence>
<dbReference type="PANTHER" id="PTHR19957:SF411">
    <property type="entry name" value="LD23667P"/>
    <property type="match status" value="1"/>
</dbReference>
<feature type="domain" description="T-SNARE coiled-coil homology" evidence="7">
    <location>
        <begin position="163"/>
        <end position="225"/>
    </location>
</feature>
<dbReference type="GO" id="GO:0008021">
    <property type="term" value="C:synaptic vesicle"/>
    <property type="evidence" value="ECO:0007669"/>
    <property type="project" value="TreeGrafter"/>
</dbReference>
<comment type="subcellular location">
    <subcellularLocation>
        <location evidence="1">Membrane</location>
        <topology evidence="1">Single-pass type IV membrane protein</topology>
    </subcellularLocation>
</comment>
<dbReference type="STRING" id="48709.A0A1D2MC55"/>
<feature type="transmembrane region" description="Helical" evidence="6">
    <location>
        <begin position="237"/>
        <end position="256"/>
    </location>
</feature>
<dbReference type="OrthoDB" id="364348at2759"/>
<dbReference type="AlphaFoldDB" id="A0A1D2MC55"/>
<keyword evidence="6" id="KW-1133">Transmembrane helix</keyword>
<dbReference type="GO" id="GO:0006886">
    <property type="term" value="P:intracellular protein transport"/>
    <property type="evidence" value="ECO:0007669"/>
    <property type="project" value="InterPro"/>
</dbReference>
<dbReference type="GO" id="GO:0048278">
    <property type="term" value="P:vesicle docking"/>
    <property type="evidence" value="ECO:0007669"/>
    <property type="project" value="TreeGrafter"/>
</dbReference>
<organism evidence="8 9">
    <name type="scientific">Orchesella cincta</name>
    <name type="common">Springtail</name>
    <name type="synonym">Podura cincta</name>
    <dbReference type="NCBI Taxonomy" id="48709"/>
    <lineage>
        <taxon>Eukaryota</taxon>
        <taxon>Metazoa</taxon>
        <taxon>Ecdysozoa</taxon>
        <taxon>Arthropoda</taxon>
        <taxon>Hexapoda</taxon>
        <taxon>Collembola</taxon>
        <taxon>Entomobryomorpha</taxon>
        <taxon>Entomobryoidea</taxon>
        <taxon>Orchesellidae</taxon>
        <taxon>Orchesellinae</taxon>
        <taxon>Orchesella</taxon>
    </lineage>
</organism>
<dbReference type="Proteomes" id="UP000094527">
    <property type="component" value="Unassembled WGS sequence"/>
</dbReference>
<evidence type="ECO:0000313" key="9">
    <source>
        <dbReference type="Proteomes" id="UP000094527"/>
    </source>
</evidence>
<dbReference type="Pfam" id="PF05739">
    <property type="entry name" value="SNARE"/>
    <property type="match status" value="1"/>
</dbReference>
<dbReference type="GO" id="GO:0031201">
    <property type="term" value="C:SNARE complex"/>
    <property type="evidence" value="ECO:0007669"/>
    <property type="project" value="TreeGrafter"/>
</dbReference>
<protein>
    <submittedName>
        <fullName evidence="8">Syntaxin-7</fullName>
    </submittedName>
</protein>
<keyword evidence="6" id="KW-0812">Transmembrane</keyword>
<dbReference type="GO" id="GO:0006906">
    <property type="term" value="P:vesicle fusion"/>
    <property type="evidence" value="ECO:0007669"/>
    <property type="project" value="TreeGrafter"/>
</dbReference>
<feature type="region of interest" description="Disordered" evidence="5">
    <location>
        <begin position="123"/>
        <end position="151"/>
    </location>
</feature>
<keyword evidence="9" id="KW-1185">Reference proteome</keyword>
<evidence type="ECO:0000313" key="8">
    <source>
        <dbReference type="EMBL" id="ODM90550.1"/>
    </source>
</evidence>
<dbReference type="InterPro" id="IPR006012">
    <property type="entry name" value="Syntaxin/epimorphin_CS"/>
</dbReference>
<dbReference type="CDD" id="cd15847">
    <property type="entry name" value="SNARE_syntaxin7_like"/>
    <property type="match status" value="1"/>
</dbReference>
<evidence type="ECO:0000256" key="5">
    <source>
        <dbReference type="SAM" id="MobiDB-lite"/>
    </source>
</evidence>
<dbReference type="SMART" id="SM00503">
    <property type="entry name" value="SynN"/>
    <property type="match status" value="1"/>
</dbReference>
<evidence type="ECO:0000256" key="1">
    <source>
        <dbReference type="ARBA" id="ARBA00004211"/>
    </source>
</evidence>
<dbReference type="Gene3D" id="1.20.58.70">
    <property type="match status" value="1"/>
</dbReference>
<dbReference type="SMART" id="SM00397">
    <property type="entry name" value="t_SNARE"/>
    <property type="match status" value="1"/>
</dbReference>
<dbReference type="InterPro" id="IPR010989">
    <property type="entry name" value="SNARE"/>
</dbReference>
<sequence length="258" mass="29236">MESLYQNYSTTDFHRKAQAVASNVHKISQNVSSMNRMLQQIGSGHDVSTSSELRSQLHKITHYTGVLAKDTSSDLKELNKFNLVDQKQLKIQRDKLTQDFGAVLNSFQGIQRQAAQKEKELLKAETSSQSWNLEGPSGGGIPPPTSRDKSRQMQLMMEDETTIEETRQREQAIRQLESDILDVNQIFKELATMVHEQGETIDSIEANIESAHIQVEEGVRQVSQAHTYQNKARMRKLQICIALFILLVVLIAIIWISS</sequence>
<dbReference type="EMBL" id="LJIJ01001912">
    <property type="protein sequence ID" value="ODM90550.1"/>
    <property type="molecule type" value="Genomic_DNA"/>
</dbReference>
<gene>
    <name evidence="8" type="ORF">Ocin01_16128</name>
</gene>
<name>A0A1D2MC55_ORCCI</name>
<evidence type="ECO:0000256" key="4">
    <source>
        <dbReference type="RuleBase" id="RU003858"/>
    </source>
</evidence>
<keyword evidence="3" id="KW-0532">Neurotransmitter transport</keyword>
<evidence type="ECO:0000256" key="3">
    <source>
        <dbReference type="ARBA" id="ARBA00022775"/>
    </source>
</evidence>
<comment type="caution">
    <text evidence="8">The sequence shown here is derived from an EMBL/GenBank/DDBJ whole genome shotgun (WGS) entry which is preliminary data.</text>
</comment>
<dbReference type="InterPro" id="IPR006011">
    <property type="entry name" value="Syntaxin_N"/>
</dbReference>
<reference evidence="8 9" key="1">
    <citation type="journal article" date="2016" name="Genome Biol. Evol.">
        <title>Gene Family Evolution Reflects Adaptation to Soil Environmental Stressors in the Genome of the Collembolan Orchesella cincta.</title>
        <authorList>
            <person name="Faddeeva-Vakhrusheva A."/>
            <person name="Derks M.F."/>
            <person name="Anvar S.Y."/>
            <person name="Agamennone V."/>
            <person name="Suring W."/>
            <person name="Smit S."/>
            <person name="van Straalen N.M."/>
            <person name="Roelofs D."/>
        </authorList>
    </citation>
    <scope>NUCLEOTIDE SEQUENCE [LARGE SCALE GENOMIC DNA]</scope>
    <source>
        <tissue evidence="8">Mixed pool</tissue>
    </source>
</reference>
<accession>A0A1D2MC55</accession>
<dbReference type="PROSITE" id="PS50192">
    <property type="entry name" value="T_SNARE"/>
    <property type="match status" value="1"/>
</dbReference>
<comment type="similarity">
    <text evidence="2 4">Belongs to the syntaxin family.</text>
</comment>
<dbReference type="GO" id="GO:0000149">
    <property type="term" value="F:SNARE binding"/>
    <property type="evidence" value="ECO:0007669"/>
    <property type="project" value="TreeGrafter"/>
</dbReference>